<evidence type="ECO:0000313" key="3">
    <source>
        <dbReference type="Proteomes" id="UP001212841"/>
    </source>
</evidence>
<dbReference type="Proteomes" id="UP001212841">
    <property type="component" value="Unassembled WGS sequence"/>
</dbReference>
<dbReference type="EMBL" id="JADGJD010002022">
    <property type="protein sequence ID" value="KAJ3035664.1"/>
    <property type="molecule type" value="Genomic_DNA"/>
</dbReference>
<comment type="caution">
    <text evidence="2">The sequence shown here is derived from an EMBL/GenBank/DDBJ whole genome shotgun (WGS) entry which is preliminary data.</text>
</comment>
<feature type="compositionally biased region" description="Acidic residues" evidence="1">
    <location>
        <begin position="129"/>
        <end position="154"/>
    </location>
</feature>
<sequence>MHFLNYKRTSAEVIPESAQSTSPPPKPSTKKHLYIVSRRPTRPVINPHKSSRSSSIASLPRPPTSRKVSNASSSSSSSSSGPRTPLETRHRYTGAYHHAALTRIDSFSSVWSEAYDLEGERAKWKAEEEMWEQDNEWEDEELVSGDEGNEESDSEVGTLDEAWDGAGFDGGLAGREDSPVPSPELPDLVEEKPQLNLTTPPSTSPFKLSIEISTADPIPSDSSDSDKTPT</sequence>
<accession>A0AAD5S3A2</accession>
<keyword evidence="3" id="KW-1185">Reference proteome</keyword>
<reference evidence="2" key="1">
    <citation type="submission" date="2020-05" db="EMBL/GenBank/DDBJ databases">
        <title>Phylogenomic resolution of chytrid fungi.</title>
        <authorList>
            <person name="Stajich J.E."/>
            <person name="Amses K."/>
            <person name="Simmons R."/>
            <person name="Seto K."/>
            <person name="Myers J."/>
            <person name="Bonds A."/>
            <person name="Quandt C.A."/>
            <person name="Barry K."/>
            <person name="Liu P."/>
            <person name="Grigoriev I."/>
            <person name="Longcore J.E."/>
            <person name="James T.Y."/>
        </authorList>
    </citation>
    <scope>NUCLEOTIDE SEQUENCE</scope>
    <source>
        <strain evidence="2">JEL0318</strain>
    </source>
</reference>
<gene>
    <name evidence="2" type="ORF">HK097_004152</name>
</gene>
<evidence type="ECO:0000313" key="2">
    <source>
        <dbReference type="EMBL" id="KAJ3035664.1"/>
    </source>
</evidence>
<feature type="region of interest" description="Disordered" evidence="1">
    <location>
        <begin position="126"/>
        <end position="230"/>
    </location>
</feature>
<protein>
    <submittedName>
        <fullName evidence="2">Uncharacterized protein</fullName>
    </submittedName>
</protein>
<organism evidence="2 3">
    <name type="scientific">Rhizophlyctis rosea</name>
    <dbReference type="NCBI Taxonomy" id="64517"/>
    <lineage>
        <taxon>Eukaryota</taxon>
        <taxon>Fungi</taxon>
        <taxon>Fungi incertae sedis</taxon>
        <taxon>Chytridiomycota</taxon>
        <taxon>Chytridiomycota incertae sedis</taxon>
        <taxon>Chytridiomycetes</taxon>
        <taxon>Rhizophlyctidales</taxon>
        <taxon>Rhizophlyctidaceae</taxon>
        <taxon>Rhizophlyctis</taxon>
    </lineage>
</organism>
<feature type="region of interest" description="Disordered" evidence="1">
    <location>
        <begin position="1"/>
        <end position="91"/>
    </location>
</feature>
<feature type="compositionally biased region" description="Polar residues" evidence="1">
    <location>
        <begin position="195"/>
        <end position="206"/>
    </location>
</feature>
<name>A0AAD5S3A2_9FUNG</name>
<proteinExistence type="predicted"/>
<feature type="non-terminal residue" evidence="2">
    <location>
        <position position="230"/>
    </location>
</feature>
<dbReference type="AlphaFoldDB" id="A0AAD5S3A2"/>
<evidence type="ECO:0000256" key="1">
    <source>
        <dbReference type="SAM" id="MobiDB-lite"/>
    </source>
</evidence>
<feature type="compositionally biased region" description="Low complexity" evidence="1">
    <location>
        <begin position="213"/>
        <end position="223"/>
    </location>
</feature>